<evidence type="ECO:0000313" key="1">
    <source>
        <dbReference type="EMBL" id="AFK37333.1"/>
    </source>
</evidence>
<accession>I3SAP1</accession>
<organism evidence="1">
    <name type="scientific">Lotus japonicus</name>
    <name type="common">Lotus corniculatus var. japonicus</name>
    <dbReference type="NCBI Taxonomy" id="34305"/>
    <lineage>
        <taxon>Eukaryota</taxon>
        <taxon>Viridiplantae</taxon>
        <taxon>Streptophyta</taxon>
        <taxon>Embryophyta</taxon>
        <taxon>Tracheophyta</taxon>
        <taxon>Spermatophyta</taxon>
        <taxon>Magnoliopsida</taxon>
        <taxon>eudicotyledons</taxon>
        <taxon>Gunneridae</taxon>
        <taxon>Pentapetalae</taxon>
        <taxon>rosids</taxon>
        <taxon>fabids</taxon>
        <taxon>Fabales</taxon>
        <taxon>Fabaceae</taxon>
        <taxon>Papilionoideae</taxon>
        <taxon>50 kb inversion clade</taxon>
        <taxon>NPAAA clade</taxon>
        <taxon>Hologalegina</taxon>
        <taxon>robinioid clade</taxon>
        <taxon>Loteae</taxon>
        <taxon>Lotus</taxon>
    </lineage>
</organism>
<protein>
    <submittedName>
        <fullName evidence="1">Uncharacterized protein</fullName>
    </submittedName>
</protein>
<reference evidence="1" key="1">
    <citation type="submission" date="2012-05" db="EMBL/GenBank/DDBJ databases">
        <authorList>
            <person name="Krishnakumar V."/>
            <person name="Cheung F."/>
            <person name="Xiao Y."/>
            <person name="Chan A."/>
            <person name="Moskal W.A."/>
            <person name="Town C.D."/>
        </authorList>
    </citation>
    <scope>NUCLEOTIDE SEQUENCE</scope>
</reference>
<dbReference type="AlphaFoldDB" id="I3SAP1"/>
<dbReference type="EMBL" id="BT137538">
    <property type="protein sequence ID" value="AFK37333.1"/>
    <property type="molecule type" value="mRNA"/>
</dbReference>
<sequence length="82" mass="9698">MVSKVGELEGFFGKIMGAGATSIQDIWFLMIPFAIDELNNNSEVERLEFLSSSSYVWKRRETEMCWVKSLWKRVFVLQWRMN</sequence>
<proteinExistence type="evidence at transcript level"/>
<name>I3SAP1_LOTJA</name>